<organism evidence="4 5">
    <name type="scientific">Zostera marina</name>
    <name type="common">Eelgrass</name>
    <dbReference type="NCBI Taxonomy" id="29655"/>
    <lineage>
        <taxon>Eukaryota</taxon>
        <taxon>Viridiplantae</taxon>
        <taxon>Streptophyta</taxon>
        <taxon>Embryophyta</taxon>
        <taxon>Tracheophyta</taxon>
        <taxon>Spermatophyta</taxon>
        <taxon>Magnoliopsida</taxon>
        <taxon>Liliopsida</taxon>
        <taxon>Zosteraceae</taxon>
        <taxon>Zostera</taxon>
    </lineage>
</organism>
<dbReference type="Proteomes" id="UP000036987">
    <property type="component" value="Unassembled WGS sequence"/>
</dbReference>
<accession>A0A0K9Q336</accession>
<evidence type="ECO:0000256" key="2">
    <source>
        <dbReference type="ARBA" id="ARBA00022737"/>
    </source>
</evidence>
<feature type="repeat" description="PPR" evidence="3">
    <location>
        <begin position="252"/>
        <end position="286"/>
    </location>
</feature>
<name>A0A0K9Q336_ZOSMR</name>
<comment type="caution">
    <text evidence="4">The sequence shown here is derived from an EMBL/GenBank/DDBJ whole genome shotgun (WGS) entry which is preliminary data.</text>
</comment>
<dbReference type="Pfam" id="PF13041">
    <property type="entry name" value="PPR_2"/>
    <property type="match status" value="1"/>
</dbReference>
<feature type="repeat" description="PPR" evidence="3">
    <location>
        <begin position="182"/>
        <end position="216"/>
    </location>
</feature>
<protein>
    <submittedName>
        <fullName evidence="4">Putative Pentatricopeptide repeat-containing protein</fullName>
    </submittedName>
</protein>
<gene>
    <name evidence="4" type="ORF">ZOSMA_120G00120</name>
</gene>
<dbReference type="PROSITE" id="PS51375">
    <property type="entry name" value="PPR"/>
    <property type="match status" value="4"/>
</dbReference>
<dbReference type="GO" id="GO:0003729">
    <property type="term" value="F:mRNA binding"/>
    <property type="evidence" value="ECO:0000318"/>
    <property type="project" value="GO_Central"/>
</dbReference>
<dbReference type="OMA" id="ACQTEWF"/>
<reference evidence="5" key="1">
    <citation type="journal article" date="2016" name="Nature">
        <title>The genome of the seagrass Zostera marina reveals angiosperm adaptation to the sea.</title>
        <authorList>
            <person name="Olsen J.L."/>
            <person name="Rouze P."/>
            <person name="Verhelst B."/>
            <person name="Lin Y.-C."/>
            <person name="Bayer T."/>
            <person name="Collen J."/>
            <person name="Dattolo E."/>
            <person name="De Paoli E."/>
            <person name="Dittami S."/>
            <person name="Maumus F."/>
            <person name="Michel G."/>
            <person name="Kersting A."/>
            <person name="Lauritano C."/>
            <person name="Lohaus R."/>
            <person name="Toepel M."/>
            <person name="Tonon T."/>
            <person name="Vanneste K."/>
            <person name="Amirebrahimi M."/>
            <person name="Brakel J."/>
            <person name="Bostroem C."/>
            <person name="Chovatia M."/>
            <person name="Grimwood J."/>
            <person name="Jenkins J.W."/>
            <person name="Jueterbock A."/>
            <person name="Mraz A."/>
            <person name="Stam W.T."/>
            <person name="Tice H."/>
            <person name="Bornberg-Bauer E."/>
            <person name="Green P.J."/>
            <person name="Pearson G.A."/>
            <person name="Procaccini G."/>
            <person name="Duarte C.M."/>
            <person name="Schmutz J."/>
            <person name="Reusch T.B.H."/>
            <person name="Van de Peer Y."/>
        </authorList>
    </citation>
    <scope>NUCLEOTIDE SEQUENCE [LARGE SCALE GENOMIC DNA]</scope>
    <source>
        <strain evidence="5">cv. Finnish</strain>
    </source>
</reference>
<sequence length="405" mass="45851">MKMAFSLIGSRFSSSRRFPPRFLSVTAGTEVSSETSSFKITPLVKSILREKDNDVLVARFNEISSTSVHFRCKGEVYLTIIRRLAEADRKDAISKILEAQKLTPGMTNEGFAIRIISLYGKAKMADEAESTFHQLPSLNCPLTVRSFNNLLSAFNDAGEYQRTIDAFKSIPLTKDLESIVPDMYSYTIMMHAMCLMGDMEAAEEYLSIMENKEMKPNVATYCTIMNGYYRKGRIEDGEKIWKMMKVKKCRPDFKCYNVKIRALCSLNKVSEAEKLLKVMKNNGIEPTAYSYTCLVINHCKAGSLADAKKVFEEMQKRECDLNRGTYEALIPKLCEAGELDLALKLCNGSIQKRCFINPETVQAVADKLAEQDDKVWLARRLVNFAWSSPRFSMTNLKMPPTCLSV</sequence>
<evidence type="ECO:0000256" key="3">
    <source>
        <dbReference type="PROSITE-ProRule" id="PRU00708"/>
    </source>
</evidence>
<dbReference type="Gene3D" id="1.25.40.10">
    <property type="entry name" value="Tetratricopeptide repeat domain"/>
    <property type="match status" value="3"/>
</dbReference>
<dbReference type="OrthoDB" id="185373at2759"/>
<evidence type="ECO:0000313" key="5">
    <source>
        <dbReference type="Proteomes" id="UP000036987"/>
    </source>
</evidence>
<dbReference type="EMBL" id="LFYR01000223">
    <property type="protein sequence ID" value="KMZ74922.1"/>
    <property type="molecule type" value="Genomic_DNA"/>
</dbReference>
<evidence type="ECO:0000313" key="4">
    <source>
        <dbReference type="EMBL" id="KMZ74922.1"/>
    </source>
</evidence>
<keyword evidence="5" id="KW-1185">Reference proteome</keyword>
<dbReference type="InterPro" id="IPR050667">
    <property type="entry name" value="PPR-containing_protein"/>
</dbReference>
<dbReference type="SUPFAM" id="SSF48452">
    <property type="entry name" value="TPR-like"/>
    <property type="match status" value="1"/>
</dbReference>
<dbReference type="NCBIfam" id="TIGR00756">
    <property type="entry name" value="PPR"/>
    <property type="match status" value="4"/>
</dbReference>
<dbReference type="Pfam" id="PF12854">
    <property type="entry name" value="PPR_1"/>
    <property type="match status" value="1"/>
</dbReference>
<feature type="repeat" description="PPR" evidence="3">
    <location>
        <begin position="217"/>
        <end position="251"/>
    </location>
</feature>
<proteinExistence type="inferred from homology"/>
<evidence type="ECO:0000256" key="1">
    <source>
        <dbReference type="ARBA" id="ARBA00007626"/>
    </source>
</evidence>
<feature type="repeat" description="PPR" evidence="3">
    <location>
        <begin position="287"/>
        <end position="321"/>
    </location>
</feature>
<dbReference type="PANTHER" id="PTHR47939:SF8">
    <property type="entry name" value="PENTACOTRIPEPTIDE-REPEAT REGION OF PRORP DOMAIN-CONTAINING PROTEIN"/>
    <property type="match status" value="1"/>
</dbReference>
<comment type="similarity">
    <text evidence="1">Belongs to the PPR family. P subfamily.</text>
</comment>
<dbReference type="AlphaFoldDB" id="A0A0K9Q336"/>
<dbReference type="PANTHER" id="PTHR47939">
    <property type="entry name" value="MEMBRANE-ASSOCIATED SALT-INDUCIBLE PROTEIN-LIKE"/>
    <property type="match status" value="1"/>
</dbReference>
<dbReference type="Pfam" id="PF01535">
    <property type="entry name" value="PPR"/>
    <property type="match status" value="2"/>
</dbReference>
<dbReference type="InterPro" id="IPR011990">
    <property type="entry name" value="TPR-like_helical_dom_sf"/>
</dbReference>
<keyword evidence="2" id="KW-0677">Repeat</keyword>
<dbReference type="InterPro" id="IPR002885">
    <property type="entry name" value="PPR_rpt"/>
</dbReference>